<proteinExistence type="predicted"/>
<dbReference type="OrthoDB" id="1751090at2759"/>
<dbReference type="AlphaFoldDB" id="A0A9Q1JPN2"/>
<dbReference type="PANTHER" id="PTHR34222">
    <property type="entry name" value="GAG_PRE-INTEGRS DOMAIN-CONTAINING PROTEIN"/>
    <property type="match status" value="1"/>
</dbReference>
<comment type="caution">
    <text evidence="2">The sequence shown here is derived from an EMBL/GenBank/DDBJ whole genome shotgun (WGS) entry which is preliminary data.</text>
</comment>
<dbReference type="Proteomes" id="UP001153076">
    <property type="component" value="Unassembled WGS sequence"/>
</dbReference>
<protein>
    <recommendedName>
        <fullName evidence="4">Retrotransposon gag domain-containing protein</fullName>
    </recommendedName>
</protein>
<gene>
    <name evidence="2" type="ORF">Cgig2_018484</name>
</gene>
<dbReference type="EMBL" id="JAKOGI010000979">
    <property type="protein sequence ID" value="KAJ8428704.1"/>
    <property type="molecule type" value="Genomic_DNA"/>
</dbReference>
<sequence>MSSVNGVVVRKNVSAIDATSLNGMVCVCVEHCIQFAAAATAHIRILDSTRLDSARLNWLSMILMDLDISLWKSLPVLFMSILYEMSAKRNRSPNFTYSDLQNPLLINPSDGRPCFPCHWRKACRNQKLQNMEKVTRDWIFSQKKLAFEVYSMKQDRISISEYYTKIKCVWEEFDSDNKKSGNCFNFLNGLDDNSGIQRSQILLMTPLPSVETVCAMLHKGQEEKCGQCGNKRHDKDKYWQVIKDGSRNQRFNRPKGGPEKRTTAHVENIFPVRDLTQPPSQHDDTPNVTAPPQPDTPDPRRSTRSSKPLS</sequence>
<keyword evidence="3" id="KW-1185">Reference proteome</keyword>
<organism evidence="2 3">
    <name type="scientific">Carnegiea gigantea</name>
    <dbReference type="NCBI Taxonomy" id="171969"/>
    <lineage>
        <taxon>Eukaryota</taxon>
        <taxon>Viridiplantae</taxon>
        <taxon>Streptophyta</taxon>
        <taxon>Embryophyta</taxon>
        <taxon>Tracheophyta</taxon>
        <taxon>Spermatophyta</taxon>
        <taxon>Magnoliopsida</taxon>
        <taxon>eudicotyledons</taxon>
        <taxon>Gunneridae</taxon>
        <taxon>Pentapetalae</taxon>
        <taxon>Caryophyllales</taxon>
        <taxon>Cactineae</taxon>
        <taxon>Cactaceae</taxon>
        <taxon>Cactoideae</taxon>
        <taxon>Echinocereeae</taxon>
        <taxon>Carnegiea</taxon>
    </lineage>
</organism>
<accession>A0A9Q1JPN2</accession>
<feature type="region of interest" description="Disordered" evidence="1">
    <location>
        <begin position="245"/>
        <end position="310"/>
    </location>
</feature>
<name>A0A9Q1JPN2_9CARY</name>
<evidence type="ECO:0000313" key="3">
    <source>
        <dbReference type="Proteomes" id="UP001153076"/>
    </source>
</evidence>
<dbReference type="PANTHER" id="PTHR34222:SF97">
    <property type="entry name" value="CATALYTIC REGION, PUTATIVE-RELATED"/>
    <property type="match status" value="1"/>
</dbReference>
<reference evidence="2" key="1">
    <citation type="submission" date="2022-04" db="EMBL/GenBank/DDBJ databases">
        <title>Carnegiea gigantea Genome sequencing and assembly v2.</title>
        <authorList>
            <person name="Copetti D."/>
            <person name="Sanderson M.J."/>
            <person name="Burquez A."/>
            <person name="Wojciechowski M.F."/>
        </authorList>
    </citation>
    <scope>NUCLEOTIDE SEQUENCE</scope>
    <source>
        <strain evidence="2">SGP5-SGP5p</strain>
        <tissue evidence="2">Aerial part</tissue>
    </source>
</reference>
<evidence type="ECO:0000313" key="2">
    <source>
        <dbReference type="EMBL" id="KAJ8428704.1"/>
    </source>
</evidence>
<evidence type="ECO:0008006" key="4">
    <source>
        <dbReference type="Google" id="ProtNLM"/>
    </source>
</evidence>
<evidence type="ECO:0000256" key="1">
    <source>
        <dbReference type="SAM" id="MobiDB-lite"/>
    </source>
</evidence>